<evidence type="ECO:0000259" key="17">
    <source>
        <dbReference type="PROSITE" id="PS51387"/>
    </source>
</evidence>
<comment type="pathway">
    <text evidence="4 16">Cell wall biogenesis; peptidoglycan biosynthesis.</text>
</comment>
<evidence type="ECO:0000256" key="15">
    <source>
        <dbReference type="ARBA" id="ARBA00048914"/>
    </source>
</evidence>
<dbReference type="InterPro" id="IPR036635">
    <property type="entry name" value="MurB_C_sf"/>
</dbReference>
<evidence type="ECO:0000256" key="12">
    <source>
        <dbReference type="ARBA" id="ARBA00023002"/>
    </source>
</evidence>
<keyword evidence="14 16" id="KW-0961">Cell wall biogenesis/degradation</keyword>
<dbReference type="InterPro" id="IPR003170">
    <property type="entry name" value="MurB"/>
</dbReference>
<comment type="function">
    <text evidence="2 16">Cell wall formation.</text>
</comment>
<keyword evidence="6 16" id="KW-0132">Cell division</keyword>
<keyword evidence="9 16" id="KW-0521">NADP</keyword>
<dbReference type="GO" id="GO:0071949">
    <property type="term" value="F:FAD binding"/>
    <property type="evidence" value="ECO:0007669"/>
    <property type="project" value="InterPro"/>
</dbReference>
<feature type="active site" evidence="16">
    <location>
        <position position="161"/>
    </location>
</feature>
<dbReference type="GO" id="GO:0009252">
    <property type="term" value="P:peptidoglycan biosynthetic process"/>
    <property type="evidence" value="ECO:0007669"/>
    <property type="project" value="UniProtKB-UniRule"/>
</dbReference>
<evidence type="ECO:0000256" key="16">
    <source>
        <dbReference type="HAMAP-Rule" id="MF_00037"/>
    </source>
</evidence>
<comment type="subcellular location">
    <subcellularLocation>
        <location evidence="3 16">Cytoplasm</location>
    </subcellularLocation>
</comment>
<dbReference type="UniPathway" id="UPA00219"/>
<dbReference type="EC" id="1.3.1.98" evidence="16"/>
<proteinExistence type="inferred from homology"/>
<evidence type="ECO:0000256" key="3">
    <source>
        <dbReference type="ARBA" id="ARBA00004496"/>
    </source>
</evidence>
<protein>
    <recommendedName>
        <fullName evidence="16">UDP-N-acetylenolpyruvoylglucosamine reductase</fullName>
        <ecNumber evidence="16">1.3.1.98</ecNumber>
    </recommendedName>
    <alternativeName>
        <fullName evidence="16">UDP-N-acetylmuramate dehydrogenase</fullName>
    </alternativeName>
</protein>
<name>A0A1F4Y3R6_9BACT</name>
<evidence type="ECO:0000256" key="7">
    <source>
        <dbReference type="ARBA" id="ARBA00022630"/>
    </source>
</evidence>
<organism evidence="18 19">
    <name type="scientific">Candidatus Adlerbacteria bacterium RIFOXYC1_FULL_48_26</name>
    <dbReference type="NCBI Taxonomy" id="1797247"/>
    <lineage>
        <taxon>Bacteria</taxon>
        <taxon>Candidatus Adleribacteriota</taxon>
    </lineage>
</organism>
<dbReference type="InterPro" id="IPR016167">
    <property type="entry name" value="FAD-bd_PCMH_sub1"/>
</dbReference>
<dbReference type="NCBIfam" id="NF010478">
    <property type="entry name" value="PRK13903.1"/>
    <property type="match status" value="1"/>
</dbReference>
<dbReference type="SUPFAM" id="SSF56176">
    <property type="entry name" value="FAD-binding/transporter-associated domain-like"/>
    <property type="match status" value="1"/>
</dbReference>
<keyword evidence="8 16" id="KW-0274">FAD</keyword>
<evidence type="ECO:0000256" key="4">
    <source>
        <dbReference type="ARBA" id="ARBA00004752"/>
    </source>
</evidence>
<dbReference type="STRING" id="1797247.A2419_02330"/>
<dbReference type="InterPro" id="IPR011601">
    <property type="entry name" value="MurB_C"/>
</dbReference>
<evidence type="ECO:0000256" key="10">
    <source>
        <dbReference type="ARBA" id="ARBA00022960"/>
    </source>
</evidence>
<accession>A0A1F4Y3R6</accession>
<dbReference type="PROSITE" id="PS51387">
    <property type="entry name" value="FAD_PCMH"/>
    <property type="match status" value="1"/>
</dbReference>
<dbReference type="GO" id="GO:0008762">
    <property type="term" value="F:UDP-N-acetylmuramate dehydrogenase activity"/>
    <property type="evidence" value="ECO:0007669"/>
    <property type="project" value="UniProtKB-UniRule"/>
</dbReference>
<dbReference type="GO" id="GO:0008360">
    <property type="term" value="P:regulation of cell shape"/>
    <property type="evidence" value="ECO:0007669"/>
    <property type="project" value="UniProtKB-KW"/>
</dbReference>
<dbReference type="SUPFAM" id="SSF56194">
    <property type="entry name" value="Uridine diphospho-N-Acetylenolpyruvylglucosamine reductase, MurB, C-terminal domain"/>
    <property type="match status" value="1"/>
</dbReference>
<dbReference type="GO" id="GO:0051301">
    <property type="term" value="P:cell division"/>
    <property type="evidence" value="ECO:0007669"/>
    <property type="project" value="UniProtKB-KW"/>
</dbReference>
<sequence length="333" mass="36048">MQLQENIALAPYTTFNIGGLARFFIAVKTTDELAGALSFAKEKSLPVFVLGGGSNVLIPDEGFDGLVIKIEIKNGITVDGASVAASAGESWDELVAFCVERGLWGIENLSGIPGTLGGAVVQNIGAYGAALSQVLTLVAVYDRTHSQIKMLSVEECKFGYRGSIFKEEEGRYIVLAATLRLSSSPTPNISYKDLQTRFADSSIDIDAIRNAVLDIRKAKFPDLSVEGTAGSFFKNPLLSKSEADALSLQYPAMPFFPTPEASAVKIPIAWLMHHALHLHGMSEGGARLFEKQILVIVAQHHAPSGDVKKLAERVQKKVFEEFKIKIEPEVKIL</sequence>
<dbReference type="Gene3D" id="3.30.43.10">
    <property type="entry name" value="Uridine Diphospho-n-acetylenolpyruvylglucosamine Reductase, domain 2"/>
    <property type="match status" value="1"/>
</dbReference>
<keyword evidence="10 16" id="KW-0133">Cell shape</keyword>
<dbReference type="NCBIfam" id="TIGR00179">
    <property type="entry name" value="murB"/>
    <property type="match status" value="1"/>
</dbReference>
<feature type="active site" description="Proton donor" evidence="16">
    <location>
        <position position="231"/>
    </location>
</feature>
<comment type="caution">
    <text evidence="18">The sequence shown here is derived from an EMBL/GenBank/DDBJ whole genome shotgun (WGS) entry which is preliminary data.</text>
</comment>
<dbReference type="GO" id="GO:0071555">
    <property type="term" value="P:cell wall organization"/>
    <property type="evidence" value="ECO:0007669"/>
    <property type="project" value="UniProtKB-KW"/>
</dbReference>
<evidence type="ECO:0000256" key="14">
    <source>
        <dbReference type="ARBA" id="ARBA00023316"/>
    </source>
</evidence>
<comment type="cofactor">
    <cofactor evidence="1 16">
        <name>FAD</name>
        <dbReference type="ChEBI" id="CHEBI:57692"/>
    </cofactor>
</comment>
<comment type="similarity">
    <text evidence="16">Belongs to the MurB family.</text>
</comment>
<dbReference type="Pfam" id="PF01565">
    <property type="entry name" value="FAD_binding_4"/>
    <property type="match status" value="1"/>
</dbReference>
<evidence type="ECO:0000256" key="11">
    <source>
        <dbReference type="ARBA" id="ARBA00022984"/>
    </source>
</evidence>
<evidence type="ECO:0000313" key="19">
    <source>
        <dbReference type="Proteomes" id="UP000176568"/>
    </source>
</evidence>
<evidence type="ECO:0000313" key="18">
    <source>
        <dbReference type="EMBL" id="OGC87953.1"/>
    </source>
</evidence>
<dbReference type="Gene3D" id="3.30.465.10">
    <property type="match status" value="1"/>
</dbReference>
<dbReference type="NCBIfam" id="NF000755">
    <property type="entry name" value="PRK00046.1"/>
    <property type="match status" value="1"/>
</dbReference>
<dbReference type="InterPro" id="IPR036318">
    <property type="entry name" value="FAD-bd_PCMH-like_sf"/>
</dbReference>
<evidence type="ECO:0000256" key="1">
    <source>
        <dbReference type="ARBA" id="ARBA00001974"/>
    </source>
</evidence>
<dbReference type="PANTHER" id="PTHR21071">
    <property type="entry name" value="UDP-N-ACETYLENOLPYRUVOYLGLUCOSAMINE REDUCTASE"/>
    <property type="match status" value="1"/>
</dbReference>
<evidence type="ECO:0000256" key="6">
    <source>
        <dbReference type="ARBA" id="ARBA00022618"/>
    </source>
</evidence>
<dbReference type="Gene3D" id="3.90.78.10">
    <property type="entry name" value="UDP-N-acetylenolpyruvoylglucosamine reductase, C-terminal domain"/>
    <property type="match status" value="1"/>
</dbReference>
<dbReference type="InterPro" id="IPR016166">
    <property type="entry name" value="FAD-bd_PCMH"/>
</dbReference>
<gene>
    <name evidence="16" type="primary">murB</name>
    <name evidence="18" type="ORF">A2419_02330</name>
</gene>
<feature type="domain" description="FAD-binding PCMH-type" evidence="17">
    <location>
        <begin position="16"/>
        <end position="184"/>
    </location>
</feature>
<keyword evidence="12 16" id="KW-0560">Oxidoreductase</keyword>
<evidence type="ECO:0000256" key="9">
    <source>
        <dbReference type="ARBA" id="ARBA00022857"/>
    </source>
</evidence>
<comment type="catalytic activity">
    <reaction evidence="15 16">
        <text>UDP-N-acetyl-alpha-D-muramate + NADP(+) = UDP-N-acetyl-3-O-(1-carboxyvinyl)-alpha-D-glucosamine + NADPH + H(+)</text>
        <dbReference type="Rhea" id="RHEA:12248"/>
        <dbReference type="ChEBI" id="CHEBI:15378"/>
        <dbReference type="ChEBI" id="CHEBI:57783"/>
        <dbReference type="ChEBI" id="CHEBI:58349"/>
        <dbReference type="ChEBI" id="CHEBI:68483"/>
        <dbReference type="ChEBI" id="CHEBI:70757"/>
        <dbReference type="EC" id="1.3.1.98"/>
    </reaction>
</comment>
<dbReference type="Pfam" id="PF02873">
    <property type="entry name" value="MurB_C"/>
    <property type="match status" value="1"/>
</dbReference>
<evidence type="ECO:0000256" key="5">
    <source>
        <dbReference type="ARBA" id="ARBA00022490"/>
    </source>
</evidence>
<keyword evidence="7 16" id="KW-0285">Flavoprotein</keyword>
<feature type="active site" evidence="16">
    <location>
        <position position="329"/>
    </location>
</feature>
<dbReference type="GO" id="GO:0005829">
    <property type="term" value="C:cytosol"/>
    <property type="evidence" value="ECO:0007669"/>
    <property type="project" value="TreeGrafter"/>
</dbReference>
<dbReference type="EMBL" id="MEXB01000015">
    <property type="protein sequence ID" value="OGC87953.1"/>
    <property type="molecule type" value="Genomic_DNA"/>
</dbReference>
<dbReference type="PANTHER" id="PTHR21071:SF4">
    <property type="entry name" value="UDP-N-ACETYLENOLPYRUVOYLGLUCOSAMINE REDUCTASE"/>
    <property type="match status" value="1"/>
</dbReference>
<dbReference type="AlphaFoldDB" id="A0A1F4Y3R6"/>
<evidence type="ECO:0000256" key="13">
    <source>
        <dbReference type="ARBA" id="ARBA00023306"/>
    </source>
</evidence>
<evidence type="ECO:0000256" key="2">
    <source>
        <dbReference type="ARBA" id="ARBA00003921"/>
    </source>
</evidence>
<reference evidence="18 19" key="1">
    <citation type="journal article" date="2016" name="Nat. Commun.">
        <title>Thousands of microbial genomes shed light on interconnected biogeochemical processes in an aquifer system.</title>
        <authorList>
            <person name="Anantharaman K."/>
            <person name="Brown C.T."/>
            <person name="Hug L.A."/>
            <person name="Sharon I."/>
            <person name="Castelle C.J."/>
            <person name="Probst A.J."/>
            <person name="Thomas B.C."/>
            <person name="Singh A."/>
            <person name="Wilkins M.J."/>
            <person name="Karaoz U."/>
            <person name="Brodie E.L."/>
            <person name="Williams K.H."/>
            <person name="Hubbard S.S."/>
            <person name="Banfield J.F."/>
        </authorList>
    </citation>
    <scope>NUCLEOTIDE SEQUENCE [LARGE SCALE GENOMIC DNA]</scope>
</reference>
<dbReference type="Proteomes" id="UP000176568">
    <property type="component" value="Unassembled WGS sequence"/>
</dbReference>
<dbReference type="InterPro" id="IPR016169">
    <property type="entry name" value="FAD-bd_PCMH_sub2"/>
</dbReference>
<keyword evidence="13 16" id="KW-0131">Cell cycle</keyword>
<evidence type="ECO:0000256" key="8">
    <source>
        <dbReference type="ARBA" id="ARBA00022827"/>
    </source>
</evidence>
<dbReference type="InterPro" id="IPR006094">
    <property type="entry name" value="Oxid_FAD_bind_N"/>
</dbReference>
<dbReference type="HAMAP" id="MF_00037">
    <property type="entry name" value="MurB"/>
    <property type="match status" value="1"/>
</dbReference>
<keyword evidence="11 16" id="KW-0573">Peptidoglycan synthesis</keyword>
<keyword evidence="5 16" id="KW-0963">Cytoplasm</keyword>